<proteinExistence type="predicted"/>
<sequence length="327" mass="36880">MHNLLSLQALSQHPPPTCLSSALLLRLRWPPTCPPILPLRHSHSTSSTHVRLSNSSCSDLPSSLERSRRSRLTLTLKTKASMQAKEGNPSGTPVLQVASIEIPRRQMLRSSLGLSIWIFGMLSAEKSASAWFPANIDLTKVPSQPFDAADQRLRDAASIFEQALLTKQVEEEEKLWTKVINKYDKLDAVWVSDIISRAYGNRGNARSRQAALQQWDEALADYGRAVQLAPEYAFAAANYALALYQVGRENEAVRHFQSLLRKYPEFPDVRAALAVSLYAQGLTAEAENNWYRIEDGRHKDRNWIKNTRKWPPKLVYALESFLDVNSN</sequence>
<protein>
    <submittedName>
        <fullName evidence="1">Uncharacterized protein</fullName>
    </submittedName>
</protein>
<name>A0ACC2D272_DIPCM</name>
<gene>
    <name evidence="1" type="ORF">O6H91_07G009000</name>
</gene>
<reference evidence="2" key="1">
    <citation type="journal article" date="2024" name="Proc. Natl. Acad. Sci. U.S.A.">
        <title>Extraordinary preservation of gene collinearity over three hundred million years revealed in homosporous lycophytes.</title>
        <authorList>
            <person name="Li C."/>
            <person name="Wickell D."/>
            <person name="Kuo L.Y."/>
            <person name="Chen X."/>
            <person name="Nie B."/>
            <person name="Liao X."/>
            <person name="Peng D."/>
            <person name="Ji J."/>
            <person name="Jenkins J."/>
            <person name="Williams M."/>
            <person name="Shu S."/>
            <person name="Plott C."/>
            <person name="Barry K."/>
            <person name="Rajasekar S."/>
            <person name="Grimwood J."/>
            <person name="Han X."/>
            <person name="Sun S."/>
            <person name="Hou Z."/>
            <person name="He W."/>
            <person name="Dai G."/>
            <person name="Sun C."/>
            <person name="Schmutz J."/>
            <person name="Leebens-Mack J.H."/>
            <person name="Li F.W."/>
            <person name="Wang L."/>
        </authorList>
    </citation>
    <scope>NUCLEOTIDE SEQUENCE [LARGE SCALE GENOMIC DNA]</scope>
    <source>
        <strain evidence="2">cv. PW_Plant_1</strain>
    </source>
</reference>
<evidence type="ECO:0000313" key="2">
    <source>
        <dbReference type="Proteomes" id="UP001162992"/>
    </source>
</evidence>
<keyword evidence="2" id="KW-1185">Reference proteome</keyword>
<organism evidence="1 2">
    <name type="scientific">Diphasiastrum complanatum</name>
    <name type="common">Issler's clubmoss</name>
    <name type="synonym">Lycopodium complanatum</name>
    <dbReference type="NCBI Taxonomy" id="34168"/>
    <lineage>
        <taxon>Eukaryota</taxon>
        <taxon>Viridiplantae</taxon>
        <taxon>Streptophyta</taxon>
        <taxon>Embryophyta</taxon>
        <taxon>Tracheophyta</taxon>
        <taxon>Lycopodiopsida</taxon>
        <taxon>Lycopodiales</taxon>
        <taxon>Lycopodiaceae</taxon>
        <taxon>Lycopodioideae</taxon>
        <taxon>Diphasiastrum</taxon>
    </lineage>
</organism>
<evidence type="ECO:0000313" key="1">
    <source>
        <dbReference type="EMBL" id="KAJ7548366.1"/>
    </source>
</evidence>
<dbReference type="Proteomes" id="UP001162992">
    <property type="component" value="Chromosome 7"/>
</dbReference>
<comment type="caution">
    <text evidence="1">The sequence shown here is derived from an EMBL/GenBank/DDBJ whole genome shotgun (WGS) entry which is preliminary data.</text>
</comment>
<dbReference type="EMBL" id="CM055098">
    <property type="protein sequence ID" value="KAJ7548366.1"/>
    <property type="molecule type" value="Genomic_DNA"/>
</dbReference>
<accession>A0ACC2D272</accession>